<evidence type="ECO:0000313" key="12">
    <source>
        <dbReference type="RefSeq" id="XP_027201413.1"/>
    </source>
</evidence>
<evidence type="ECO:0000256" key="6">
    <source>
        <dbReference type="ARBA" id="ARBA00022989"/>
    </source>
</evidence>
<accession>A0A6P6Y7L6</accession>
<dbReference type="RefSeq" id="XP_027201413.1">
    <property type="nucleotide sequence ID" value="XM_027345612.1"/>
</dbReference>
<keyword evidence="7" id="KW-0496">Mitochondrion</keyword>
<dbReference type="OMA" id="IAMACKT"/>
<evidence type="ECO:0000256" key="8">
    <source>
        <dbReference type="ARBA" id="ARBA00023136"/>
    </source>
</evidence>
<evidence type="ECO:0000256" key="7">
    <source>
        <dbReference type="ARBA" id="ARBA00023128"/>
    </source>
</evidence>
<proteinExistence type="inferred from homology"/>
<keyword evidence="5" id="KW-0999">Mitochondrion inner membrane</keyword>
<name>A0A6P6Y7L6_DERPT</name>
<evidence type="ECO:0000256" key="3">
    <source>
        <dbReference type="ARBA" id="ARBA00018191"/>
    </source>
</evidence>
<dbReference type="GeneID" id="113795427"/>
<dbReference type="InParanoid" id="A0A6P6Y7L6"/>
<organism evidence="11 12">
    <name type="scientific">Dermatophagoides pteronyssinus</name>
    <name type="common">European house dust mite</name>
    <dbReference type="NCBI Taxonomy" id="6956"/>
    <lineage>
        <taxon>Eukaryota</taxon>
        <taxon>Metazoa</taxon>
        <taxon>Ecdysozoa</taxon>
        <taxon>Arthropoda</taxon>
        <taxon>Chelicerata</taxon>
        <taxon>Arachnida</taxon>
        <taxon>Acari</taxon>
        <taxon>Acariformes</taxon>
        <taxon>Sarcoptiformes</taxon>
        <taxon>Astigmata</taxon>
        <taxon>Psoroptidia</taxon>
        <taxon>Analgoidea</taxon>
        <taxon>Pyroglyphidae</taxon>
        <taxon>Dermatophagoidinae</taxon>
        <taxon>Dermatophagoides</taxon>
    </lineage>
</organism>
<keyword evidence="8" id="KW-0472">Membrane</keyword>
<evidence type="ECO:0000256" key="9">
    <source>
        <dbReference type="ARBA" id="ARBA00030608"/>
    </source>
</evidence>
<evidence type="ECO:0000256" key="1">
    <source>
        <dbReference type="ARBA" id="ARBA00004292"/>
    </source>
</evidence>
<evidence type="ECO:0000256" key="4">
    <source>
        <dbReference type="ARBA" id="ARBA00022692"/>
    </source>
</evidence>
<reference evidence="12" key="1">
    <citation type="submission" date="2025-08" db="UniProtKB">
        <authorList>
            <consortium name="RefSeq"/>
        </authorList>
    </citation>
    <scope>IDENTIFICATION</scope>
    <source>
        <strain evidence="12">Airmid</strain>
    </source>
</reference>
<evidence type="ECO:0000256" key="5">
    <source>
        <dbReference type="ARBA" id="ARBA00022792"/>
    </source>
</evidence>
<evidence type="ECO:0000313" key="11">
    <source>
        <dbReference type="Proteomes" id="UP000515146"/>
    </source>
</evidence>
<dbReference type="AlphaFoldDB" id="A0A6P6Y7L6"/>
<evidence type="ECO:0000256" key="10">
    <source>
        <dbReference type="ARBA" id="ARBA00031497"/>
    </source>
</evidence>
<comment type="similarity">
    <text evidence="2">Belongs to the complex I NDUFA11 subunit family.</text>
</comment>
<dbReference type="OrthoDB" id="1913277at2759"/>
<evidence type="ECO:0000256" key="2">
    <source>
        <dbReference type="ARBA" id="ARBA00008699"/>
    </source>
</evidence>
<gene>
    <name evidence="12" type="primary">LOC113795427</name>
</gene>
<sequence length="211" mass="23933">MLDIPDIRFDVNHLPFRSFIPQIQKEYIKDPENYNKKRDFLINYFYSKPDYAVPHEKLFYSTCFGLKAGTIYGTFEVCAAELGRWKPSIIMFAKRVSLLTAYFATYGAVSNAAANLRGQKDDLLNHAIGGGSLGFIYGYMAKSSAAGSIAGVSCALIAMACKTFSQSNSYIFHPDMEKLQERGSIYGNPDLRFFHDQELKERRQHYLLEDA</sequence>
<keyword evidence="4" id="KW-0812">Transmembrane</keyword>
<dbReference type="PANTHER" id="PTHR21382">
    <property type="entry name" value="NADH-UBIQUINONE OXIDOREDUCTASE SUBUNIT"/>
    <property type="match status" value="1"/>
</dbReference>
<comment type="subcellular location">
    <subcellularLocation>
        <location evidence="1">Mitochondrion inner membrane</location>
        <topology evidence="1">Multi-pass membrane protein</topology>
        <orientation evidence="1">Matrix side</orientation>
    </subcellularLocation>
</comment>
<dbReference type="KEGG" id="dpte:113795427"/>
<dbReference type="GO" id="GO:0006120">
    <property type="term" value="P:mitochondrial electron transport, NADH to ubiquinone"/>
    <property type="evidence" value="ECO:0007669"/>
    <property type="project" value="InterPro"/>
</dbReference>
<dbReference type="GO" id="GO:0005743">
    <property type="term" value="C:mitochondrial inner membrane"/>
    <property type="evidence" value="ECO:0007669"/>
    <property type="project" value="UniProtKB-SubCell"/>
</dbReference>
<dbReference type="InterPro" id="IPR039205">
    <property type="entry name" value="NDUFA11"/>
</dbReference>
<dbReference type="GO" id="GO:0045271">
    <property type="term" value="C:respiratory chain complex I"/>
    <property type="evidence" value="ECO:0007669"/>
    <property type="project" value="InterPro"/>
</dbReference>
<dbReference type="Proteomes" id="UP000515146">
    <property type="component" value="Unplaced"/>
</dbReference>
<protein>
    <recommendedName>
        <fullName evidence="3">NADH dehydrogenase [ubiquinone] 1 alpha subcomplex subunit 11</fullName>
    </recommendedName>
    <alternativeName>
        <fullName evidence="9">Complex I-B14.7</fullName>
    </alternativeName>
    <alternativeName>
        <fullName evidence="10">NADH-ubiquinone oxidoreductase subunit B14.7</fullName>
    </alternativeName>
</protein>
<dbReference type="PANTHER" id="PTHR21382:SF1">
    <property type="entry name" value="NADH DEHYDROGENASE [UBIQUINONE] 1 ALPHA SUBCOMPLEX SUBUNIT 11"/>
    <property type="match status" value="1"/>
</dbReference>
<keyword evidence="11" id="KW-1185">Reference proteome</keyword>
<keyword evidence="6" id="KW-1133">Transmembrane helix</keyword>